<keyword evidence="3" id="KW-1185">Reference proteome</keyword>
<comment type="caution">
    <text evidence="2">The sequence shown here is derived from an EMBL/GenBank/DDBJ whole genome shotgun (WGS) entry which is preliminary data.</text>
</comment>
<evidence type="ECO:0000313" key="3">
    <source>
        <dbReference type="Proteomes" id="UP000823749"/>
    </source>
</evidence>
<feature type="transmembrane region" description="Helical" evidence="1">
    <location>
        <begin position="37"/>
        <end position="56"/>
    </location>
</feature>
<keyword evidence="1" id="KW-0812">Transmembrane</keyword>
<evidence type="ECO:0000256" key="1">
    <source>
        <dbReference type="SAM" id="Phobius"/>
    </source>
</evidence>
<feature type="transmembrane region" description="Helical" evidence="1">
    <location>
        <begin position="12"/>
        <end position="31"/>
    </location>
</feature>
<dbReference type="EMBL" id="JACTNZ010000003">
    <property type="protein sequence ID" value="KAG5557176.1"/>
    <property type="molecule type" value="Genomic_DNA"/>
</dbReference>
<sequence>MVGDLIEVRKLGILSDVIVVMLPSTLLPFVFQALLAGVQGLLISLATSLMSFVIIFSSTSFESKCLVDEVSVDKRRKRGNDSCKSFSPSSTPDFDGHELIFDC</sequence>
<evidence type="ECO:0000313" key="2">
    <source>
        <dbReference type="EMBL" id="KAG5557176.1"/>
    </source>
</evidence>
<dbReference type="Proteomes" id="UP000823749">
    <property type="component" value="Chromosome 3"/>
</dbReference>
<gene>
    <name evidence="2" type="ORF">RHGRI_007445</name>
</gene>
<keyword evidence="1" id="KW-0472">Membrane</keyword>
<name>A0AAV6KXJ8_9ERIC</name>
<proteinExistence type="predicted"/>
<reference evidence="2" key="1">
    <citation type="submission" date="2020-08" db="EMBL/GenBank/DDBJ databases">
        <title>Plant Genome Project.</title>
        <authorList>
            <person name="Zhang R.-G."/>
        </authorList>
    </citation>
    <scope>NUCLEOTIDE SEQUENCE</scope>
    <source>
        <strain evidence="2">WSP0</strain>
        <tissue evidence="2">Leaf</tissue>
    </source>
</reference>
<dbReference type="AlphaFoldDB" id="A0AAV6KXJ8"/>
<organism evidence="2 3">
    <name type="scientific">Rhododendron griersonianum</name>
    <dbReference type="NCBI Taxonomy" id="479676"/>
    <lineage>
        <taxon>Eukaryota</taxon>
        <taxon>Viridiplantae</taxon>
        <taxon>Streptophyta</taxon>
        <taxon>Embryophyta</taxon>
        <taxon>Tracheophyta</taxon>
        <taxon>Spermatophyta</taxon>
        <taxon>Magnoliopsida</taxon>
        <taxon>eudicotyledons</taxon>
        <taxon>Gunneridae</taxon>
        <taxon>Pentapetalae</taxon>
        <taxon>asterids</taxon>
        <taxon>Ericales</taxon>
        <taxon>Ericaceae</taxon>
        <taxon>Ericoideae</taxon>
        <taxon>Rhodoreae</taxon>
        <taxon>Rhododendron</taxon>
    </lineage>
</organism>
<protein>
    <submittedName>
        <fullName evidence="2">Uncharacterized protein</fullName>
    </submittedName>
</protein>
<keyword evidence="1" id="KW-1133">Transmembrane helix</keyword>
<accession>A0AAV6KXJ8</accession>